<dbReference type="HOGENOM" id="CLU_3082444_0_0_5"/>
<dbReference type="Proteomes" id="UP000004386">
    <property type="component" value="Unassembled WGS sequence"/>
</dbReference>
<name>C4WQF8_9HYPH</name>
<dbReference type="AlphaFoldDB" id="C4WQF8"/>
<organism evidence="1 2">
    <name type="scientific">Brucella intermedia LMG 3301</name>
    <dbReference type="NCBI Taxonomy" id="641118"/>
    <lineage>
        <taxon>Bacteria</taxon>
        <taxon>Pseudomonadati</taxon>
        <taxon>Pseudomonadota</taxon>
        <taxon>Alphaproteobacteria</taxon>
        <taxon>Hyphomicrobiales</taxon>
        <taxon>Brucellaceae</taxon>
        <taxon>Brucella/Ochrobactrum group</taxon>
        <taxon>Brucella</taxon>
    </lineage>
</organism>
<sequence>MRISYTSVVQLHLSGHSSEHVAVGNFYGHVTSLGTMENGHCNINFVLKLSGG</sequence>
<accession>C4WQF8</accession>
<evidence type="ECO:0000313" key="1">
    <source>
        <dbReference type="EMBL" id="EEQ94498.1"/>
    </source>
</evidence>
<comment type="caution">
    <text evidence="1">The sequence shown here is derived from an EMBL/GenBank/DDBJ whole genome shotgun (WGS) entry which is preliminary data.</text>
</comment>
<gene>
    <name evidence="1" type="ORF">OINT_2001728</name>
</gene>
<dbReference type="EMBL" id="ACQA01000002">
    <property type="protein sequence ID" value="EEQ94498.1"/>
    <property type="molecule type" value="Genomic_DNA"/>
</dbReference>
<protein>
    <submittedName>
        <fullName evidence="1">Uncharacterized protein</fullName>
    </submittedName>
</protein>
<evidence type="ECO:0000313" key="2">
    <source>
        <dbReference type="Proteomes" id="UP000004386"/>
    </source>
</evidence>
<proteinExistence type="predicted"/>
<reference evidence="1 2" key="1">
    <citation type="submission" date="2009-05" db="EMBL/GenBank/DDBJ databases">
        <authorList>
            <person name="Setubal J.C."/>
            <person name="Boyle S."/>
            <person name="Crasta O.R."/>
            <person name="Gillespie J.J."/>
            <person name="Kenyon R.W."/>
            <person name="Lu J."/>
            <person name="Mane S."/>
            <person name="Nagrani S."/>
            <person name="Shallom J.M."/>
            <person name="Shallom S."/>
            <person name="Shukla M."/>
            <person name="Snyder E.E."/>
            <person name="Sobral B.W."/>
            <person name="Wattam A.R."/>
            <person name="Will R."/>
            <person name="Williams K."/>
            <person name="Yoo H."/>
            <person name="Munk C."/>
            <person name="Tapia R."/>
            <person name="Green L."/>
            <person name="Rogers Y."/>
            <person name="Detter J.C."/>
            <person name="Bruce D."/>
            <person name="Brettin T.S."/>
            <person name="Tsolis R."/>
        </authorList>
    </citation>
    <scope>NUCLEOTIDE SEQUENCE [LARGE SCALE GENOMIC DNA]</scope>
    <source>
        <strain evidence="1 2">LMG 3301</strain>
    </source>
</reference>